<dbReference type="InterPro" id="IPR033434">
    <property type="entry name" value="MucB/RseB_N"/>
</dbReference>
<protein>
    <submittedName>
        <fullName evidence="8">MucB/RseB C-terminal domain-containing protein</fullName>
    </submittedName>
</protein>
<proteinExistence type="inferred from homology"/>
<dbReference type="GO" id="GO:0045152">
    <property type="term" value="F:antisigma factor binding"/>
    <property type="evidence" value="ECO:0007669"/>
    <property type="project" value="TreeGrafter"/>
</dbReference>
<dbReference type="Pfam" id="PF17188">
    <property type="entry name" value="MucB_RseB_C"/>
    <property type="match status" value="1"/>
</dbReference>
<comment type="subcellular location">
    <subcellularLocation>
        <location evidence="1">Periplasm</location>
    </subcellularLocation>
</comment>
<evidence type="ECO:0000256" key="1">
    <source>
        <dbReference type="ARBA" id="ARBA00004418"/>
    </source>
</evidence>
<keyword evidence="3 5" id="KW-0732">Signal</keyword>
<evidence type="ECO:0000313" key="8">
    <source>
        <dbReference type="EMBL" id="MBI6623879.1"/>
    </source>
</evidence>
<dbReference type="InterPro" id="IPR038484">
    <property type="entry name" value="MucB/RseB_C_sf"/>
</dbReference>
<dbReference type="GO" id="GO:0030288">
    <property type="term" value="C:outer membrane-bounded periplasmic space"/>
    <property type="evidence" value="ECO:0007669"/>
    <property type="project" value="TreeGrafter"/>
</dbReference>
<dbReference type="Proteomes" id="UP000645865">
    <property type="component" value="Unassembled WGS sequence"/>
</dbReference>
<dbReference type="EMBL" id="JAEILH010000013">
    <property type="protein sequence ID" value="MBI6623879.1"/>
    <property type="molecule type" value="Genomic_DNA"/>
</dbReference>
<dbReference type="Gene3D" id="3.30.200.100">
    <property type="entry name" value="MucB/RseB, C-terminal domain"/>
    <property type="match status" value="1"/>
</dbReference>
<evidence type="ECO:0000256" key="2">
    <source>
        <dbReference type="ARBA" id="ARBA00008150"/>
    </source>
</evidence>
<gene>
    <name evidence="8" type="ORF">YA0853_09330</name>
</gene>
<comment type="caution">
    <text evidence="8">The sequence shown here is derived from an EMBL/GenBank/DDBJ whole genome shotgun (WGS) entry which is preliminary data.</text>
</comment>
<dbReference type="InterPro" id="IPR033436">
    <property type="entry name" value="MucB/RseB_C"/>
</dbReference>
<name>A0A8I1E2V7_9PSED</name>
<feature type="domain" description="MucB/RseB N-terminal" evidence="6">
    <location>
        <begin position="23"/>
        <end position="193"/>
    </location>
</feature>
<evidence type="ECO:0000313" key="9">
    <source>
        <dbReference type="Proteomes" id="UP000645865"/>
    </source>
</evidence>
<feature type="signal peptide" evidence="5">
    <location>
        <begin position="1"/>
        <end position="21"/>
    </location>
</feature>
<dbReference type="RefSeq" id="WP_169903303.1">
    <property type="nucleotide sequence ID" value="NZ_CP070980.1"/>
</dbReference>
<feature type="chain" id="PRO_5034157895" evidence="5">
    <location>
        <begin position="22"/>
        <end position="322"/>
    </location>
</feature>
<dbReference type="CDD" id="cd16327">
    <property type="entry name" value="RseB"/>
    <property type="match status" value="1"/>
</dbReference>
<dbReference type="PANTHER" id="PTHR38782">
    <property type="match status" value="1"/>
</dbReference>
<evidence type="ECO:0000259" key="6">
    <source>
        <dbReference type="Pfam" id="PF03888"/>
    </source>
</evidence>
<evidence type="ECO:0000256" key="4">
    <source>
        <dbReference type="ARBA" id="ARBA00022764"/>
    </source>
</evidence>
<evidence type="ECO:0000259" key="7">
    <source>
        <dbReference type="Pfam" id="PF17188"/>
    </source>
</evidence>
<keyword evidence="4" id="KW-0574">Periplasm</keyword>
<accession>A0A8I1E2V7</accession>
<dbReference type="PIRSF" id="PIRSF005427">
    <property type="entry name" value="RseB"/>
    <property type="match status" value="1"/>
</dbReference>
<dbReference type="Pfam" id="PF03888">
    <property type="entry name" value="MucB_RseB"/>
    <property type="match status" value="1"/>
</dbReference>
<dbReference type="InterPro" id="IPR005588">
    <property type="entry name" value="MucB_RseB"/>
</dbReference>
<sequence length="322" mass="35610">MRAIPLLTLLLSGWFVLPAHADEAQDWLSRLGRAEQQQSFEGTFVYERNGSFSTHDIWHLAQNGQIHERLLQLDGSAQEVVRVDGRTQCVSGALVAGLGNSRDASSRVLDPQKLNQFYDLAVIGKSRVAGRNAVIVSITPRDQYRYGFELHLDRETALPLKSLLLNDQGQLLERFQFTRLNTAISPEDRNLQPSKDCTPVAAVNSDELEIAPTEAWHLEWLPPGFQLTNSSAREDAHTKNTIDSLMYEDGLARFSVFLEPISDGGVTENRTQLGPTVAVSRRLNTVDGEMMVTVVGEIPIGTAERIALSVRGEKKAAAKPLP</sequence>
<evidence type="ECO:0000256" key="5">
    <source>
        <dbReference type="SAM" id="SignalP"/>
    </source>
</evidence>
<evidence type="ECO:0000256" key="3">
    <source>
        <dbReference type="ARBA" id="ARBA00022729"/>
    </source>
</evidence>
<reference evidence="8" key="1">
    <citation type="submission" date="2020-12" db="EMBL/GenBank/DDBJ databases">
        <title>Comparative genomic insights into the epidemiology and virulence of plant pathogenic Pseudomonads from Turkey.</title>
        <authorList>
            <person name="Dillon M."/>
            <person name="Ruiz-Bedoya T."/>
            <person name="Bendalovic-Torma C."/>
            <person name="Guttman K.M."/>
            <person name="Kwak H."/>
            <person name="Middleton M.A."/>
            <person name="Wang P.W."/>
            <person name="Horuz S."/>
            <person name="Aysan Y."/>
            <person name="Guttman D.S."/>
        </authorList>
    </citation>
    <scope>NUCLEOTIDE SEQUENCE</scope>
    <source>
        <strain evidence="8">S5_IA_3a</strain>
    </source>
</reference>
<dbReference type="Gene3D" id="2.50.20.10">
    <property type="entry name" value="Lipoprotein localisation LolA/LolB/LppX"/>
    <property type="match status" value="1"/>
</dbReference>
<dbReference type="GO" id="GO:0032885">
    <property type="term" value="P:regulation of polysaccharide biosynthetic process"/>
    <property type="evidence" value="ECO:0007669"/>
    <property type="project" value="TreeGrafter"/>
</dbReference>
<comment type="similarity">
    <text evidence="2">Belongs to the RseB family.</text>
</comment>
<dbReference type="PANTHER" id="PTHR38782:SF1">
    <property type="entry name" value="SIGMA-E FACTOR REGULATORY PROTEIN RSEB"/>
    <property type="match status" value="1"/>
</dbReference>
<feature type="domain" description="MucB/RseB C-terminal" evidence="7">
    <location>
        <begin position="213"/>
        <end position="311"/>
    </location>
</feature>
<dbReference type="AlphaFoldDB" id="A0A8I1E2V7"/>
<organism evidence="8 9">
    <name type="scientific">Pseudomonas rhodesiae</name>
    <dbReference type="NCBI Taxonomy" id="76760"/>
    <lineage>
        <taxon>Bacteria</taxon>
        <taxon>Pseudomonadati</taxon>
        <taxon>Pseudomonadota</taxon>
        <taxon>Gammaproteobacteria</taxon>
        <taxon>Pseudomonadales</taxon>
        <taxon>Pseudomonadaceae</taxon>
        <taxon>Pseudomonas</taxon>
    </lineage>
</organism>